<evidence type="ECO:0000256" key="3">
    <source>
        <dbReference type="SAM" id="SignalP"/>
    </source>
</evidence>
<organism evidence="5 6">
    <name type="scientific">Niabella yanshanensis</name>
    <dbReference type="NCBI Taxonomy" id="577386"/>
    <lineage>
        <taxon>Bacteria</taxon>
        <taxon>Pseudomonadati</taxon>
        <taxon>Bacteroidota</taxon>
        <taxon>Chitinophagia</taxon>
        <taxon>Chitinophagales</taxon>
        <taxon>Chitinophagaceae</taxon>
        <taxon>Niabella</taxon>
    </lineage>
</organism>
<comment type="similarity">
    <text evidence="1">Belongs to the peptidase S1 family.</text>
</comment>
<dbReference type="InterPro" id="IPR001314">
    <property type="entry name" value="Peptidase_S1A"/>
</dbReference>
<feature type="chain" id="PRO_5046056116" evidence="3">
    <location>
        <begin position="22"/>
        <end position="469"/>
    </location>
</feature>
<dbReference type="GO" id="GO:0008233">
    <property type="term" value="F:peptidase activity"/>
    <property type="evidence" value="ECO:0007669"/>
    <property type="project" value="UniProtKB-KW"/>
</dbReference>
<keyword evidence="3" id="KW-0732">Signal</keyword>
<keyword evidence="5" id="KW-0645">Protease</keyword>
<evidence type="ECO:0000256" key="1">
    <source>
        <dbReference type="ARBA" id="ARBA00007664"/>
    </source>
</evidence>
<dbReference type="RefSeq" id="WP_162817843.1">
    <property type="nucleotide sequence ID" value="NZ_CP139960.1"/>
</dbReference>
<dbReference type="CDD" id="cd00190">
    <property type="entry name" value="Tryp_SPc"/>
    <property type="match status" value="1"/>
</dbReference>
<protein>
    <submittedName>
        <fullName evidence="5">Serine protease</fullName>
    </submittedName>
</protein>
<evidence type="ECO:0000256" key="2">
    <source>
        <dbReference type="ARBA" id="ARBA00023157"/>
    </source>
</evidence>
<feature type="signal peptide" evidence="3">
    <location>
        <begin position="1"/>
        <end position="21"/>
    </location>
</feature>
<dbReference type="PRINTS" id="PR00722">
    <property type="entry name" value="CHYMOTRYPSIN"/>
</dbReference>
<dbReference type="GO" id="GO:0006508">
    <property type="term" value="P:proteolysis"/>
    <property type="evidence" value="ECO:0007669"/>
    <property type="project" value="UniProtKB-KW"/>
</dbReference>
<reference evidence="5 6" key="1">
    <citation type="submission" date="2023-12" db="EMBL/GenBank/DDBJ databases">
        <title>Genome sequencing and assembly of bacterial species from a model synthetic community.</title>
        <authorList>
            <person name="Hogle S.L."/>
        </authorList>
    </citation>
    <scope>NUCLEOTIDE SEQUENCE [LARGE SCALE GENOMIC DNA]</scope>
    <source>
        <strain evidence="5 6">HAMBI_3031</strain>
    </source>
</reference>
<dbReference type="InterPro" id="IPR050430">
    <property type="entry name" value="Peptidase_S1"/>
</dbReference>
<dbReference type="EMBL" id="CP139960">
    <property type="protein sequence ID" value="WQD37934.1"/>
    <property type="molecule type" value="Genomic_DNA"/>
</dbReference>
<dbReference type="Gene3D" id="2.40.10.10">
    <property type="entry name" value="Trypsin-like serine proteases"/>
    <property type="match status" value="1"/>
</dbReference>
<evidence type="ECO:0000259" key="4">
    <source>
        <dbReference type="PROSITE" id="PS50240"/>
    </source>
</evidence>
<dbReference type="InterPro" id="IPR001254">
    <property type="entry name" value="Trypsin_dom"/>
</dbReference>
<dbReference type="PANTHER" id="PTHR24276">
    <property type="entry name" value="POLYSERASE-RELATED"/>
    <property type="match status" value="1"/>
</dbReference>
<evidence type="ECO:0000313" key="6">
    <source>
        <dbReference type="Proteomes" id="UP001325680"/>
    </source>
</evidence>
<keyword evidence="6" id="KW-1185">Reference proteome</keyword>
<dbReference type="InterPro" id="IPR009003">
    <property type="entry name" value="Peptidase_S1_PA"/>
</dbReference>
<accession>A0ABZ0W5W3</accession>
<feature type="domain" description="Peptidase S1" evidence="4">
    <location>
        <begin position="43"/>
        <end position="257"/>
    </location>
</feature>
<keyword evidence="5" id="KW-0378">Hydrolase</keyword>
<name>A0ABZ0W5W3_9BACT</name>
<proteinExistence type="inferred from homology"/>
<keyword evidence="2" id="KW-1015">Disulfide bond</keyword>
<dbReference type="InterPro" id="IPR043504">
    <property type="entry name" value="Peptidase_S1_PA_chymotrypsin"/>
</dbReference>
<dbReference type="PANTHER" id="PTHR24276:SF91">
    <property type="entry name" value="AT26814P-RELATED"/>
    <property type="match status" value="1"/>
</dbReference>
<dbReference type="PROSITE" id="PS50240">
    <property type="entry name" value="TRYPSIN_DOM"/>
    <property type="match status" value="1"/>
</dbReference>
<dbReference type="InterPro" id="IPR033116">
    <property type="entry name" value="TRYPSIN_SER"/>
</dbReference>
<dbReference type="PROSITE" id="PS51257">
    <property type="entry name" value="PROKAR_LIPOPROTEIN"/>
    <property type="match status" value="1"/>
</dbReference>
<gene>
    <name evidence="5" type="ORF">U0035_19900</name>
</gene>
<dbReference type="SUPFAM" id="SSF50494">
    <property type="entry name" value="Trypsin-like serine proteases"/>
    <property type="match status" value="1"/>
</dbReference>
<sequence length="469" mass="49372">MRKLQACLVLVILLSAFIGCSKTDTILQEPEPENIKKPETQSIIGGSPINISTTPYQVNVNGAGGVIIGDSWILTAAHVVSGLTANQVHIIAGTTDLTSFPATRQDRVADNIIIKDGYSGTFNDIALIHLSAPLMFNTVITPIIYATAEDPVAINTIARVSGWGLITFSPNTTTNNLYATDVRVSNLSTSHLIYTSSTTSSQQGPCYGDSGGPLTTHITGIGPVLIGIVNGWGDCNSGEKGYARVSHFADWIKEQTGGLDRPRIEGLSSFCNTADYTISNLPMGATVNWSVNLSNYASLTTSGNTATLTSLIPALNTVILNASVTSSTLGTISLNPFLIAANKNDLDPNLAACYAIVGGAPGPCFYNYDNGSGDASIVITNEVNPGTFEETVSLVSPNVTSMGITIESKTPYNGNVSLFTVNGTQYTIRMKGDVGATFKVTYQGECGSSITKYAYVRTPGGPPMLPIID</sequence>
<dbReference type="Pfam" id="PF00089">
    <property type="entry name" value="Trypsin"/>
    <property type="match status" value="1"/>
</dbReference>
<dbReference type="PROSITE" id="PS00135">
    <property type="entry name" value="TRYPSIN_SER"/>
    <property type="match status" value="1"/>
</dbReference>
<dbReference type="Proteomes" id="UP001325680">
    <property type="component" value="Chromosome"/>
</dbReference>
<evidence type="ECO:0000313" key="5">
    <source>
        <dbReference type="EMBL" id="WQD37934.1"/>
    </source>
</evidence>
<dbReference type="SMART" id="SM00020">
    <property type="entry name" value="Tryp_SPc"/>
    <property type="match status" value="1"/>
</dbReference>